<keyword evidence="9" id="KW-1185">Reference proteome</keyword>
<evidence type="ECO:0000256" key="3">
    <source>
        <dbReference type="ARBA" id="ARBA00022692"/>
    </source>
</evidence>
<dbReference type="Pfam" id="PF02687">
    <property type="entry name" value="FtsX"/>
    <property type="match status" value="2"/>
</dbReference>
<dbReference type="InterPro" id="IPR038766">
    <property type="entry name" value="Membrane_comp_ABC_pdt"/>
</dbReference>
<keyword evidence="4 6" id="KW-1133">Transmembrane helix</keyword>
<evidence type="ECO:0000256" key="1">
    <source>
        <dbReference type="ARBA" id="ARBA00004651"/>
    </source>
</evidence>
<evidence type="ECO:0000256" key="5">
    <source>
        <dbReference type="ARBA" id="ARBA00023136"/>
    </source>
</evidence>
<dbReference type="RefSeq" id="WP_088619572.1">
    <property type="nucleotide sequence ID" value="NZ_CP022129.1"/>
</dbReference>
<feature type="transmembrane region" description="Helical" evidence="6">
    <location>
        <begin position="256"/>
        <end position="275"/>
    </location>
</feature>
<dbReference type="PANTHER" id="PTHR30287:SF1">
    <property type="entry name" value="INNER MEMBRANE PROTEIN"/>
    <property type="match status" value="1"/>
</dbReference>
<feature type="transmembrane region" description="Helical" evidence="6">
    <location>
        <begin position="705"/>
        <end position="726"/>
    </location>
</feature>
<evidence type="ECO:0000256" key="2">
    <source>
        <dbReference type="ARBA" id="ARBA00022475"/>
    </source>
</evidence>
<feature type="transmembrane region" description="Helical" evidence="6">
    <location>
        <begin position="391"/>
        <end position="411"/>
    </location>
</feature>
<evidence type="ECO:0000313" key="8">
    <source>
        <dbReference type="EMBL" id="ASF46700.1"/>
    </source>
</evidence>
<dbReference type="PANTHER" id="PTHR30287">
    <property type="entry name" value="MEMBRANE COMPONENT OF PREDICTED ABC SUPERFAMILY METABOLITE UPTAKE TRANSPORTER"/>
    <property type="match status" value="1"/>
</dbReference>
<feature type="transmembrane region" description="Helical" evidence="6">
    <location>
        <begin position="301"/>
        <end position="326"/>
    </location>
</feature>
<dbReference type="KEGG" id="mpsy:CEK71_11780"/>
<dbReference type="InterPro" id="IPR003838">
    <property type="entry name" value="ABC3_permease_C"/>
</dbReference>
<accession>A0A1Z4BZL0</accession>
<feature type="domain" description="ABC3 transporter permease C-terminal" evidence="7">
    <location>
        <begin position="706"/>
        <end position="817"/>
    </location>
</feature>
<name>A0A1Z4BZL0_9GAMM</name>
<feature type="domain" description="ABC3 transporter permease C-terminal" evidence="7">
    <location>
        <begin position="260"/>
        <end position="377"/>
    </location>
</feature>
<feature type="transmembrane region" description="Helical" evidence="6">
    <location>
        <begin position="754"/>
        <end position="777"/>
    </location>
</feature>
<dbReference type="AlphaFoldDB" id="A0A1Z4BZL0"/>
<evidence type="ECO:0000256" key="4">
    <source>
        <dbReference type="ARBA" id="ARBA00022989"/>
    </source>
</evidence>
<keyword evidence="5 6" id="KW-0472">Membrane</keyword>
<dbReference type="GO" id="GO:0005886">
    <property type="term" value="C:plasma membrane"/>
    <property type="evidence" value="ECO:0007669"/>
    <property type="project" value="UniProtKB-SubCell"/>
</dbReference>
<feature type="transmembrane region" description="Helical" evidence="6">
    <location>
        <begin position="789"/>
        <end position="815"/>
    </location>
</feature>
<organism evidence="8 9">
    <name type="scientific">Methylovulum psychrotolerans</name>
    <dbReference type="NCBI Taxonomy" id="1704499"/>
    <lineage>
        <taxon>Bacteria</taxon>
        <taxon>Pseudomonadati</taxon>
        <taxon>Pseudomonadota</taxon>
        <taxon>Gammaproteobacteria</taxon>
        <taxon>Methylococcales</taxon>
        <taxon>Methylococcaceae</taxon>
        <taxon>Methylovulum</taxon>
    </lineage>
</organism>
<evidence type="ECO:0000313" key="9">
    <source>
        <dbReference type="Proteomes" id="UP000197019"/>
    </source>
</evidence>
<dbReference type="EMBL" id="CP022129">
    <property type="protein sequence ID" value="ASF46700.1"/>
    <property type="molecule type" value="Genomic_DNA"/>
</dbReference>
<feature type="transmembrane region" description="Helical" evidence="6">
    <location>
        <begin position="346"/>
        <end position="370"/>
    </location>
</feature>
<proteinExistence type="predicted"/>
<feature type="transmembrane region" description="Helical" evidence="6">
    <location>
        <begin position="423"/>
        <end position="445"/>
    </location>
</feature>
<evidence type="ECO:0000259" key="7">
    <source>
        <dbReference type="Pfam" id="PF02687"/>
    </source>
</evidence>
<keyword evidence="2" id="KW-1003">Cell membrane</keyword>
<dbReference type="Proteomes" id="UP000197019">
    <property type="component" value="Chromosome"/>
</dbReference>
<sequence length="829" mass="91397">MNRFTLALRLLWRDSRSGELSILLAALIIAVTCSSAITLFSDRLQRTMTQQTAEFLAADLVVSSPTELPPAWAEQAEKQHLTRAQTVEFSSVLIEHEEMLLASIKAVTSNYPLRGQLKTSTADYAQETPSSTGPAAGTVWVEKRVLPALKLQLGDTLTVGEHPLTVTRILTYEPDKQGDFYSFSPRVMMNSTDLAATRIIQPGSHVHYFFQFIGDSTDLLAFNRWLKPQLNASQRLMDIHNDRPELGSALDRAERYLGLSSTLVIIIAGVAIAMATRRYSERHFDNTALLRCLGCKQRDILWLYGSQFAVLGLAASLLGSALGGLAQQGLFYLLKDLLPKHLAAPGWPALLSGFAVGLAVLLGFALPPLLRLKHVSPLRVLRRELEPLPTSAWLVYGLALGLIGVLIWQYTDDLPMTATLLGGGAFGLLVLGGVVFALLTGLRRLPITSLYWRFGLQGLARNRQASVSQILAFSLTLVAMILSFTVRNDLLGTWQRQLPDNAPNHFALNIFPQQQSEFAEALRQQHISGSQFYPVVRGRLVTINQTPVQKRVSKDSQGDAATHRELSLTWTEALPDENKITAGIWHADAPAGQVSVEQKLADSLKIKVGDVLAFTVGSEQFTATVSSLRSLRWDTMKPNFYMIFSKGTLEAFPSTYLTSFYLPRTEKLRLNALVKQYPNITLMEVDAIIQQLKTIISQLTQAINYLLYFALLAGFTVLFAAVYATLDSRIYEGALMRTLGANRRLLRSNQISEFAAVGFIAGLVAVLLSEALLWGLYTRVMNMAYQPNLYVWVAVPLIGALCVAVTGCWGLRGVLGKPPLPVLRRGVNG</sequence>
<dbReference type="OrthoDB" id="5292592at2"/>
<reference evidence="8 9" key="1">
    <citation type="submission" date="2017-06" db="EMBL/GenBank/DDBJ databases">
        <title>Genome Sequencing of the methanotroph Methylovulum psychrotolerants str. HV10-M2 isolated from a high-altitude environment.</title>
        <authorList>
            <person name="Mateos-Rivera A."/>
        </authorList>
    </citation>
    <scope>NUCLEOTIDE SEQUENCE [LARGE SCALE GENOMIC DNA]</scope>
    <source>
        <strain evidence="8 9">HV10_M2</strain>
    </source>
</reference>
<evidence type="ECO:0000256" key="6">
    <source>
        <dbReference type="SAM" id="Phobius"/>
    </source>
</evidence>
<gene>
    <name evidence="8" type="ORF">CEK71_11780</name>
</gene>
<protein>
    <submittedName>
        <fullName evidence="8">ABC transporter permease</fullName>
    </submittedName>
</protein>
<keyword evidence="3 6" id="KW-0812">Transmembrane</keyword>
<comment type="subcellular location">
    <subcellularLocation>
        <location evidence="1">Cell membrane</location>
        <topology evidence="1">Multi-pass membrane protein</topology>
    </subcellularLocation>
</comment>